<dbReference type="InterPro" id="IPR011041">
    <property type="entry name" value="Quinoprot_gluc/sorb_DH_b-prop"/>
</dbReference>
<keyword evidence="4" id="KW-1185">Reference proteome</keyword>
<dbReference type="InterPro" id="IPR012938">
    <property type="entry name" value="Glc/Sorbosone_DH"/>
</dbReference>
<evidence type="ECO:0000313" key="3">
    <source>
        <dbReference type="EMBL" id="AFK05150.1"/>
    </source>
</evidence>
<proteinExistence type="predicted"/>
<dbReference type="InterPro" id="IPR055015">
    <property type="entry name" value="GCX_COOH"/>
</dbReference>
<dbReference type="NCBIfam" id="NF045639">
    <property type="entry name" value="GCX_COOH"/>
    <property type="match status" value="1"/>
</dbReference>
<name>A0ABM5N6T7_EMTOG</name>
<dbReference type="PANTHER" id="PTHR19328">
    <property type="entry name" value="HEDGEHOG-INTERACTING PROTEIN"/>
    <property type="match status" value="1"/>
</dbReference>
<evidence type="ECO:0000313" key="4">
    <source>
        <dbReference type="Proteomes" id="UP000002875"/>
    </source>
</evidence>
<gene>
    <name evidence="3" type="ordered locus">Emtol_4025</name>
</gene>
<protein>
    <submittedName>
        <fullName evidence="3">Glucose/sorbosone dehydrogenase</fullName>
    </submittedName>
</protein>
<sequence>MKYFLLIWFFPFNIFAQSPSLQTNFYISGFNSIVDIAHAYDERLFVVDGTQIKVIENNSILADPFLDLTGNADWIMAVAFHPNYQANGQLFVKYRTLDNTCRISRFLKSSDDKNQVDKSSENVLFSIVNNIGHQGGDLEFGKDGYLYTTIGDGAPGERFSLGDENNNAQNMSSLKGKLLRFNVDSENLIPIENPYQTPNDNIPDEIIAAGLRNPWKFSFDKLTGDLWIGDVGQDSYEEIDYLPFGNFENKNFGWSCYEGNMLHLTQNCPPNSVSLVSPIITYEGYNFNGNLPASVTGGYVYRGSKYPFLNGFYCYADYNSGKFWLLKNTNNVIINDFKGVLMEYPTTFGEDYAGELYVATFDKIYKITSCGNEQNLTITSNLTGRNYFSSLNLIESSAQILNGGEVFYSSSKMISLNPGFKVDNGAVFIAQIDSCN</sequence>
<dbReference type="Proteomes" id="UP000002875">
    <property type="component" value="Chromosome"/>
</dbReference>
<evidence type="ECO:0000256" key="1">
    <source>
        <dbReference type="SAM" id="SignalP"/>
    </source>
</evidence>
<dbReference type="PANTHER" id="PTHR19328:SF75">
    <property type="entry name" value="ALDOSE SUGAR DEHYDROGENASE YLII"/>
    <property type="match status" value="1"/>
</dbReference>
<organism evidence="3 4">
    <name type="scientific">Emticicia oligotrophica (strain DSM 17448 / CIP 109782 / MTCC 6937 / GPTSA100-15)</name>
    <dbReference type="NCBI Taxonomy" id="929562"/>
    <lineage>
        <taxon>Bacteria</taxon>
        <taxon>Pseudomonadati</taxon>
        <taxon>Bacteroidota</taxon>
        <taxon>Cytophagia</taxon>
        <taxon>Cytophagales</taxon>
        <taxon>Leadbetterellaceae</taxon>
        <taxon>Emticicia</taxon>
    </lineage>
</organism>
<dbReference type="Gene3D" id="2.120.10.30">
    <property type="entry name" value="TolB, C-terminal domain"/>
    <property type="match status" value="1"/>
</dbReference>
<feature type="domain" description="Glucose/Sorbosone dehydrogenase" evidence="2">
    <location>
        <begin position="75"/>
        <end position="309"/>
    </location>
</feature>
<dbReference type="Pfam" id="PF07995">
    <property type="entry name" value="GSDH"/>
    <property type="match status" value="1"/>
</dbReference>
<dbReference type="EMBL" id="CP002961">
    <property type="protein sequence ID" value="AFK05150.1"/>
    <property type="molecule type" value="Genomic_DNA"/>
</dbReference>
<evidence type="ECO:0000259" key="2">
    <source>
        <dbReference type="Pfam" id="PF07995"/>
    </source>
</evidence>
<dbReference type="RefSeq" id="WP_015030838.1">
    <property type="nucleotide sequence ID" value="NC_018748.1"/>
</dbReference>
<keyword evidence="1" id="KW-0732">Signal</keyword>
<dbReference type="SUPFAM" id="SSF50952">
    <property type="entry name" value="Soluble quinoprotein glucose dehydrogenase"/>
    <property type="match status" value="1"/>
</dbReference>
<feature type="chain" id="PRO_5045822763" evidence="1">
    <location>
        <begin position="17"/>
        <end position="436"/>
    </location>
</feature>
<feature type="signal peptide" evidence="1">
    <location>
        <begin position="1"/>
        <end position="16"/>
    </location>
</feature>
<dbReference type="InterPro" id="IPR011042">
    <property type="entry name" value="6-blade_b-propeller_TolB-like"/>
</dbReference>
<reference evidence="3 4" key="1">
    <citation type="submission" date="2011-07" db="EMBL/GenBank/DDBJ databases">
        <title>The complete genome of chromosome of Emticicia oligotrophica DSM 17448.</title>
        <authorList>
            <consortium name="US DOE Joint Genome Institute (JGI-PGF)"/>
            <person name="Lucas S."/>
            <person name="Han J."/>
            <person name="Lapidus A."/>
            <person name="Bruce D."/>
            <person name="Goodwin L."/>
            <person name="Pitluck S."/>
            <person name="Peters L."/>
            <person name="Kyrpides N."/>
            <person name="Mavromatis K."/>
            <person name="Ivanova N."/>
            <person name="Ovchinnikova G."/>
            <person name="Teshima H."/>
            <person name="Detter J.C."/>
            <person name="Tapia R."/>
            <person name="Han C."/>
            <person name="Land M."/>
            <person name="Hauser L."/>
            <person name="Markowitz V."/>
            <person name="Cheng J.-F."/>
            <person name="Hugenholtz P."/>
            <person name="Woyke T."/>
            <person name="Wu D."/>
            <person name="Tindall B."/>
            <person name="Pomrenke H."/>
            <person name="Brambilla E."/>
            <person name="Klenk H.-P."/>
            <person name="Eisen J.A."/>
        </authorList>
    </citation>
    <scope>NUCLEOTIDE SEQUENCE [LARGE SCALE GENOMIC DNA]</scope>
    <source>
        <strain evidence="3 4">DSM 17448</strain>
    </source>
</reference>
<accession>A0ABM5N6T7</accession>